<keyword evidence="2" id="KW-0812">Transmembrane</keyword>
<accession>G9N1J7</accession>
<feature type="region of interest" description="Disordered" evidence="1">
    <location>
        <begin position="155"/>
        <end position="177"/>
    </location>
</feature>
<dbReference type="GeneID" id="25794559"/>
<proteinExistence type="predicted"/>
<evidence type="ECO:0000256" key="2">
    <source>
        <dbReference type="SAM" id="Phobius"/>
    </source>
</evidence>
<feature type="transmembrane region" description="Helical" evidence="2">
    <location>
        <begin position="25"/>
        <end position="45"/>
    </location>
</feature>
<gene>
    <name evidence="3" type="ORF">TRIVIDRAFT_46707</name>
</gene>
<evidence type="ECO:0000313" key="3">
    <source>
        <dbReference type="EMBL" id="EHK19627.1"/>
    </source>
</evidence>
<keyword evidence="4" id="KW-1185">Reference proteome</keyword>
<sequence>MSQATSFTNESSIPEEKKRNWKARILSSVIGGGAAILGGAAVAALMESEEISFMTCVTVAGVFWGIGTKVAGNVLGSEKMTFILHQHLIQQSYRKTIEQNIGTMLENVVTSIRTNSPFELRKRVYFDVDDMLRFDTHEKRRMFFDFSCKVIPPPGTSPQPLDQGNPAAELPSYKPESTQTVVTETKSLADGIRHGFQEGALLGLAGGALASLLFLVFGGTGVVLGVFAAIVLVSRITHSAIPSASPDRTALITEFCGETRSQMMSLVDCAVNNNVGLEIDMQVWSTAINPGSAHPKKGASKIILQFNRTVSKKVDRDGQDGSFIIWRMGGCEGAGVDAEGTYTEAGEAAGVVKHH</sequence>
<evidence type="ECO:0000313" key="4">
    <source>
        <dbReference type="Proteomes" id="UP000007115"/>
    </source>
</evidence>
<dbReference type="OrthoDB" id="4897130at2759"/>
<dbReference type="OMA" id="RCANDNT"/>
<protein>
    <submittedName>
        <fullName evidence="3">Uncharacterized protein</fullName>
    </submittedName>
</protein>
<dbReference type="RefSeq" id="XP_013953823.1">
    <property type="nucleotide sequence ID" value="XM_014098348.1"/>
</dbReference>
<feature type="transmembrane region" description="Helical" evidence="2">
    <location>
        <begin position="200"/>
        <end position="233"/>
    </location>
</feature>
<dbReference type="InParanoid" id="G9N1J7"/>
<dbReference type="HOGENOM" id="CLU_780890_0_0_1"/>
<dbReference type="EMBL" id="ABDF02000083">
    <property type="protein sequence ID" value="EHK19627.1"/>
    <property type="molecule type" value="Genomic_DNA"/>
</dbReference>
<dbReference type="VEuPathDB" id="FungiDB:TRIVIDRAFT_46707"/>
<reference evidence="3 4" key="1">
    <citation type="journal article" date="2011" name="Genome Biol.">
        <title>Comparative genome sequence analysis underscores mycoparasitism as the ancestral life style of Trichoderma.</title>
        <authorList>
            <person name="Kubicek C.P."/>
            <person name="Herrera-Estrella A."/>
            <person name="Seidl-Seiboth V."/>
            <person name="Martinez D.A."/>
            <person name="Druzhinina I.S."/>
            <person name="Thon M."/>
            <person name="Zeilinger S."/>
            <person name="Casas-Flores S."/>
            <person name="Horwitz B.A."/>
            <person name="Mukherjee P.K."/>
            <person name="Mukherjee M."/>
            <person name="Kredics L."/>
            <person name="Alcaraz L.D."/>
            <person name="Aerts A."/>
            <person name="Antal Z."/>
            <person name="Atanasova L."/>
            <person name="Cervantes-Badillo M.G."/>
            <person name="Challacombe J."/>
            <person name="Chertkov O."/>
            <person name="McCluskey K."/>
            <person name="Coulpier F."/>
            <person name="Deshpande N."/>
            <person name="von Doehren H."/>
            <person name="Ebbole D.J."/>
            <person name="Esquivel-Naranjo E.U."/>
            <person name="Fekete E."/>
            <person name="Flipphi M."/>
            <person name="Glaser F."/>
            <person name="Gomez-Rodriguez E.Y."/>
            <person name="Gruber S."/>
            <person name="Han C."/>
            <person name="Henrissat B."/>
            <person name="Hermosa R."/>
            <person name="Hernandez-Onate M."/>
            <person name="Karaffa L."/>
            <person name="Kosti I."/>
            <person name="Le Crom S."/>
            <person name="Lindquist E."/>
            <person name="Lucas S."/>
            <person name="Luebeck M."/>
            <person name="Luebeck P.S."/>
            <person name="Margeot A."/>
            <person name="Metz B."/>
            <person name="Misra M."/>
            <person name="Nevalainen H."/>
            <person name="Omann M."/>
            <person name="Packer N."/>
            <person name="Perrone G."/>
            <person name="Uresti-Rivera E.E."/>
            <person name="Salamov A."/>
            <person name="Schmoll M."/>
            <person name="Seiboth B."/>
            <person name="Shapiro H."/>
            <person name="Sukno S."/>
            <person name="Tamayo-Ramos J.A."/>
            <person name="Tisch D."/>
            <person name="Wiest A."/>
            <person name="Wilkinson H.H."/>
            <person name="Zhang M."/>
            <person name="Coutinho P.M."/>
            <person name="Kenerley C.M."/>
            <person name="Monte E."/>
            <person name="Baker S.E."/>
            <person name="Grigoriev I.V."/>
        </authorList>
    </citation>
    <scope>NUCLEOTIDE SEQUENCE [LARGE SCALE GENOMIC DNA]</scope>
    <source>
        <strain evidence="4">Gv29-8 / FGSC 10586</strain>
    </source>
</reference>
<keyword evidence="2" id="KW-0472">Membrane</keyword>
<dbReference type="Proteomes" id="UP000007115">
    <property type="component" value="Unassembled WGS sequence"/>
</dbReference>
<organism evidence="3 4">
    <name type="scientific">Hypocrea virens (strain Gv29-8 / FGSC 10586)</name>
    <name type="common">Gliocladium virens</name>
    <name type="synonym">Trichoderma virens</name>
    <dbReference type="NCBI Taxonomy" id="413071"/>
    <lineage>
        <taxon>Eukaryota</taxon>
        <taxon>Fungi</taxon>
        <taxon>Dikarya</taxon>
        <taxon>Ascomycota</taxon>
        <taxon>Pezizomycotina</taxon>
        <taxon>Sordariomycetes</taxon>
        <taxon>Hypocreomycetidae</taxon>
        <taxon>Hypocreales</taxon>
        <taxon>Hypocreaceae</taxon>
        <taxon>Trichoderma</taxon>
    </lineage>
</organism>
<name>G9N1J7_HYPVG</name>
<evidence type="ECO:0000256" key="1">
    <source>
        <dbReference type="SAM" id="MobiDB-lite"/>
    </source>
</evidence>
<comment type="caution">
    <text evidence="3">The sequence shown here is derived from an EMBL/GenBank/DDBJ whole genome shotgun (WGS) entry which is preliminary data.</text>
</comment>
<dbReference type="AlphaFoldDB" id="G9N1J7"/>
<feature type="transmembrane region" description="Helical" evidence="2">
    <location>
        <begin position="51"/>
        <end position="71"/>
    </location>
</feature>
<dbReference type="eggNOG" id="ENOG502RM2B">
    <property type="taxonomic scope" value="Eukaryota"/>
</dbReference>
<keyword evidence="2" id="KW-1133">Transmembrane helix</keyword>